<dbReference type="AlphaFoldDB" id="A0A2N9GN25"/>
<keyword evidence="2 5" id="KW-0963">Cytoplasm</keyword>
<comment type="subcellular location">
    <subcellularLocation>
        <location evidence="5">Cytoplasm</location>
        <location evidence="5">Cytoskeleton</location>
        <location evidence="5">Microtubule organizing center</location>
    </subcellularLocation>
</comment>
<evidence type="ECO:0000256" key="6">
    <source>
        <dbReference type="SAM" id="MobiDB-lite"/>
    </source>
</evidence>
<dbReference type="InterPro" id="IPR042241">
    <property type="entry name" value="GCP_C_sf"/>
</dbReference>
<evidence type="ECO:0000259" key="8">
    <source>
        <dbReference type="Pfam" id="PF17681"/>
    </source>
</evidence>
<dbReference type="InterPro" id="IPR040457">
    <property type="entry name" value="GCP_C"/>
</dbReference>
<sequence>MAVDANFASLFENLKLEDPWLPPRTWESIPSESGHPPSSSSSSQPLLYQASIVSEESLVRLAMNALQGVEAALVSIEKLSAAFSSEPADRTFHRIPTLWTRASSTHALGKILSSIASSGSLVFLLLRFVDYFTNSETQNHNDSLVNQAFGVAVGKVLEGYMCALNTLYASVDIIAKAALEFPTFYRGGDLLTYLYTQLQVADHSHRALLKFLFLRSCEPYCGFIRSWIFKAEISDPYKEFIVEYSNKLPPNQHGNAGISVDIPLPSIREQDGVAVPCFLKDFLVPLVRAGQQLQVLMKLLEMYIYVATGDHTHDGTFFHAGVGFQAVICLLHLHAVNVDGDDSCSIDELSYVMDTYESSECSSSNSSEEQIESERLIEPPSHTKYLSALSFSVNSLGHDVHSHNQGVLLSQLSVLLESEESNCSFTSDILHTDSLPDKMLQLGKPPGKGQLENSTYTPSHLYTLRSCKSYYQSNCLSENPMLTKYAFLHSMSKPGERCNADYGRSLPYFDFTSVEDPCKLCVEQVAAGSVHEIGSELPLLMDSHASSTSSKSDHHGQQGYDGDHVLIDNTEASCYIRSPSDLKDHKQEAIKNVSGGSSWESLLGNSSVTIDSSVGDHRQSLLAMFEIPLDFIIEKCLLQEIILQPNHICDVYRDFLVCVLVFDEKWCVAEPDQRLSEIQGFLELSVQRSSCGRDRYKDRLFVYMKGHQTMPLSTSMIGVHSFDFIGLGYRVDWPLSIVLTPSALQIYAEIFSFLVKVKLAVFSLTDVWRLLKVLIPRHWFTTCSPTFIK</sequence>
<organism evidence="9">
    <name type="scientific">Fagus sylvatica</name>
    <name type="common">Beechnut</name>
    <dbReference type="NCBI Taxonomy" id="28930"/>
    <lineage>
        <taxon>Eukaryota</taxon>
        <taxon>Viridiplantae</taxon>
        <taxon>Streptophyta</taxon>
        <taxon>Embryophyta</taxon>
        <taxon>Tracheophyta</taxon>
        <taxon>Spermatophyta</taxon>
        <taxon>Magnoliopsida</taxon>
        <taxon>eudicotyledons</taxon>
        <taxon>Gunneridae</taxon>
        <taxon>Pentapetalae</taxon>
        <taxon>rosids</taxon>
        <taxon>fabids</taxon>
        <taxon>Fagales</taxon>
        <taxon>Fagaceae</taxon>
        <taxon>Fagus</taxon>
    </lineage>
</organism>
<accession>A0A2N9GN25</accession>
<keyword evidence="3 5" id="KW-0493">Microtubule</keyword>
<dbReference type="Pfam" id="PF04130">
    <property type="entry name" value="GCP_C_terminal"/>
    <property type="match status" value="1"/>
</dbReference>
<dbReference type="GO" id="GO:0000930">
    <property type="term" value="C:gamma-tubulin complex"/>
    <property type="evidence" value="ECO:0007669"/>
    <property type="project" value="TreeGrafter"/>
</dbReference>
<evidence type="ECO:0000256" key="5">
    <source>
        <dbReference type="RuleBase" id="RU363050"/>
    </source>
</evidence>
<reference evidence="9" key="1">
    <citation type="submission" date="2018-02" db="EMBL/GenBank/DDBJ databases">
        <authorList>
            <person name="Cohen D.B."/>
            <person name="Kent A.D."/>
        </authorList>
    </citation>
    <scope>NUCLEOTIDE SEQUENCE</scope>
</reference>
<dbReference type="GO" id="GO:0000922">
    <property type="term" value="C:spindle pole"/>
    <property type="evidence" value="ECO:0007669"/>
    <property type="project" value="InterPro"/>
</dbReference>
<dbReference type="PANTHER" id="PTHR19302">
    <property type="entry name" value="GAMMA TUBULIN COMPLEX PROTEIN"/>
    <property type="match status" value="1"/>
</dbReference>
<dbReference type="Gene3D" id="1.20.120.1900">
    <property type="entry name" value="Gamma-tubulin complex, C-terminal domain"/>
    <property type="match status" value="1"/>
</dbReference>
<dbReference type="GO" id="GO:0007020">
    <property type="term" value="P:microtubule nucleation"/>
    <property type="evidence" value="ECO:0007669"/>
    <property type="project" value="InterPro"/>
</dbReference>
<dbReference type="Pfam" id="PF17681">
    <property type="entry name" value="GCP_N_terminal"/>
    <property type="match status" value="1"/>
</dbReference>
<comment type="similarity">
    <text evidence="1 5">Belongs to the TUBGCP family.</text>
</comment>
<dbReference type="GO" id="GO:0031122">
    <property type="term" value="P:cytoplasmic microtubule organization"/>
    <property type="evidence" value="ECO:0007669"/>
    <property type="project" value="TreeGrafter"/>
</dbReference>
<evidence type="ECO:0000256" key="2">
    <source>
        <dbReference type="ARBA" id="ARBA00022490"/>
    </source>
</evidence>
<feature type="compositionally biased region" description="Basic and acidic residues" evidence="6">
    <location>
        <begin position="551"/>
        <end position="562"/>
    </location>
</feature>
<feature type="domain" description="Gamma tubulin complex component protein N-terminal" evidence="8">
    <location>
        <begin position="179"/>
        <end position="299"/>
    </location>
</feature>
<evidence type="ECO:0000313" key="9">
    <source>
        <dbReference type="EMBL" id="SPD01012.1"/>
    </source>
</evidence>
<name>A0A2N9GN25_FAGSY</name>
<dbReference type="InterPro" id="IPR007259">
    <property type="entry name" value="GCP"/>
</dbReference>
<dbReference type="GO" id="GO:0043015">
    <property type="term" value="F:gamma-tubulin binding"/>
    <property type="evidence" value="ECO:0007669"/>
    <property type="project" value="InterPro"/>
</dbReference>
<dbReference type="GO" id="GO:0000278">
    <property type="term" value="P:mitotic cell cycle"/>
    <property type="evidence" value="ECO:0007669"/>
    <property type="project" value="TreeGrafter"/>
</dbReference>
<feature type="region of interest" description="Disordered" evidence="6">
    <location>
        <begin position="543"/>
        <end position="562"/>
    </location>
</feature>
<dbReference type="GO" id="GO:0051225">
    <property type="term" value="P:spindle assembly"/>
    <property type="evidence" value="ECO:0007669"/>
    <property type="project" value="TreeGrafter"/>
</dbReference>
<evidence type="ECO:0000256" key="1">
    <source>
        <dbReference type="ARBA" id="ARBA00010337"/>
    </source>
</evidence>
<keyword evidence="4 5" id="KW-0206">Cytoskeleton</keyword>
<protein>
    <recommendedName>
        <fullName evidence="5">Gamma-tubulin complex component</fullName>
    </recommendedName>
</protein>
<dbReference type="GO" id="GO:0051321">
    <property type="term" value="P:meiotic cell cycle"/>
    <property type="evidence" value="ECO:0007669"/>
    <property type="project" value="TreeGrafter"/>
</dbReference>
<dbReference type="InterPro" id="IPR041470">
    <property type="entry name" value="GCP_N"/>
</dbReference>
<dbReference type="GO" id="GO:0051011">
    <property type="term" value="F:microtubule minus-end binding"/>
    <property type="evidence" value="ECO:0007669"/>
    <property type="project" value="TreeGrafter"/>
</dbReference>
<comment type="function">
    <text evidence="5">Component of the gamma-tubulin ring complex (gTuRC) which mediates microtubule nucleation.</text>
</comment>
<proteinExistence type="inferred from homology"/>
<dbReference type="PANTHER" id="PTHR19302:SF70">
    <property type="entry name" value="GAMMA-TUBULIN COMPLEX COMPONENT 6"/>
    <property type="match status" value="1"/>
</dbReference>
<gene>
    <name evidence="9" type="ORF">FSB_LOCUS28894</name>
</gene>
<evidence type="ECO:0000256" key="3">
    <source>
        <dbReference type="ARBA" id="ARBA00022701"/>
    </source>
</evidence>
<evidence type="ECO:0000259" key="7">
    <source>
        <dbReference type="Pfam" id="PF04130"/>
    </source>
</evidence>
<evidence type="ECO:0000256" key="4">
    <source>
        <dbReference type="ARBA" id="ARBA00023212"/>
    </source>
</evidence>
<dbReference type="GO" id="GO:0005874">
    <property type="term" value="C:microtubule"/>
    <property type="evidence" value="ECO:0007669"/>
    <property type="project" value="UniProtKB-KW"/>
</dbReference>
<dbReference type="EMBL" id="OIVN01002149">
    <property type="protein sequence ID" value="SPD01012.1"/>
    <property type="molecule type" value="Genomic_DNA"/>
</dbReference>
<feature type="domain" description="Gamma tubulin complex component C-terminal" evidence="7">
    <location>
        <begin position="660"/>
        <end position="768"/>
    </location>
</feature>